<dbReference type="InterPro" id="IPR007138">
    <property type="entry name" value="ABM_dom"/>
</dbReference>
<dbReference type="GO" id="GO:0004497">
    <property type="term" value="F:monooxygenase activity"/>
    <property type="evidence" value="ECO:0007669"/>
    <property type="project" value="UniProtKB-KW"/>
</dbReference>
<dbReference type="Gene3D" id="3.30.70.100">
    <property type="match status" value="1"/>
</dbReference>
<proteinExistence type="predicted"/>
<dbReference type="Pfam" id="PF03992">
    <property type="entry name" value="ABM"/>
    <property type="match status" value="2"/>
</dbReference>
<evidence type="ECO:0000313" key="2">
    <source>
        <dbReference type="EMBL" id="MCG2616186.1"/>
    </source>
</evidence>
<keyword evidence="3" id="KW-1185">Reference proteome</keyword>
<evidence type="ECO:0000313" key="3">
    <source>
        <dbReference type="Proteomes" id="UP001165367"/>
    </source>
</evidence>
<dbReference type="SUPFAM" id="SSF54909">
    <property type="entry name" value="Dimeric alpha+beta barrel"/>
    <property type="match status" value="2"/>
</dbReference>
<protein>
    <submittedName>
        <fullName evidence="2">Antibiotic biosynthesis monooxygenase</fullName>
    </submittedName>
</protein>
<comment type="caution">
    <text evidence="2">The sequence shown here is derived from an EMBL/GenBank/DDBJ whole genome shotgun (WGS) entry which is preliminary data.</text>
</comment>
<dbReference type="PANTHER" id="PTHR33336">
    <property type="entry name" value="QUINOL MONOOXYGENASE YGIN-RELATED"/>
    <property type="match status" value="1"/>
</dbReference>
<dbReference type="RefSeq" id="WP_237874724.1">
    <property type="nucleotide sequence ID" value="NZ_JAKLTR010000012.1"/>
</dbReference>
<keyword evidence="2" id="KW-0560">Oxidoreductase</keyword>
<evidence type="ECO:0000259" key="1">
    <source>
        <dbReference type="PROSITE" id="PS51725"/>
    </source>
</evidence>
<dbReference type="PROSITE" id="PS51725">
    <property type="entry name" value="ABM"/>
    <property type="match status" value="1"/>
</dbReference>
<organism evidence="2 3">
    <name type="scientific">Terrimonas ginsenosidimutans</name>
    <dbReference type="NCBI Taxonomy" id="2908004"/>
    <lineage>
        <taxon>Bacteria</taxon>
        <taxon>Pseudomonadati</taxon>
        <taxon>Bacteroidota</taxon>
        <taxon>Chitinophagia</taxon>
        <taxon>Chitinophagales</taxon>
        <taxon>Chitinophagaceae</taxon>
        <taxon>Terrimonas</taxon>
    </lineage>
</organism>
<dbReference type="PANTHER" id="PTHR33336:SF15">
    <property type="entry name" value="ABM DOMAIN-CONTAINING PROTEIN"/>
    <property type="match status" value="1"/>
</dbReference>
<keyword evidence="2" id="KW-0503">Monooxygenase</keyword>
<sequence length="248" mass="28632">MKRSIIFSGRNVKTILTIVTVIFLSVIQVRATAQQVARLTRYEVKTETLGDFRKAISLYVEQSLKNPANILSEGYHEESDTAVLWLIERWSSREAFEKAGKDRSFKAIESLSASSLKQPARAIYVKDLEPLSRQQWRKVARKEDKPITIMLFVDAKPGTANLFKEVYHKAMPPFRSEPGVVNYQLSQLEEDSTQFVTYEKFRGEEAFQYHLNFPPIQPVIDYLNTSIKKQPFQSGLHRLIEFSPLTRQ</sequence>
<name>A0ABS9KV27_9BACT</name>
<gene>
    <name evidence="2" type="ORF">LZZ85_17950</name>
</gene>
<accession>A0ABS9KV27</accession>
<dbReference type="InterPro" id="IPR050744">
    <property type="entry name" value="AI-2_Isomerase_LsrG"/>
</dbReference>
<feature type="domain" description="ABM" evidence="1">
    <location>
        <begin position="147"/>
        <end position="236"/>
    </location>
</feature>
<dbReference type="InterPro" id="IPR011008">
    <property type="entry name" value="Dimeric_a/b-barrel"/>
</dbReference>
<reference evidence="2" key="1">
    <citation type="submission" date="2022-01" db="EMBL/GenBank/DDBJ databases">
        <authorList>
            <person name="Jo J.-H."/>
            <person name="Im W.-T."/>
        </authorList>
    </citation>
    <scope>NUCLEOTIDE SEQUENCE</scope>
    <source>
        <strain evidence="2">NA20</strain>
    </source>
</reference>
<dbReference type="Proteomes" id="UP001165367">
    <property type="component" value="Unassembled WGS sequence"/>
</dbReference>
<dbReference type="EMBL" id="JAKLTR010000012">
    <property type="protein sequence ID" value="MCG2616186.1"/>
    <property type="molecule type" value="Genomic_DNA"/>
</dbReference>